<accession>A0A024WJL5</accession>
<proteinExistence type="predicted"/>
<dbReference type="EMBL" id="KI925612">
    <property type="protein sequence ID" value="ETW47357.1"/>
    <property type="molecule type" value="Genomic_DNA"/>
</dbReference>
<sequence length="114" mass="13283">MEDDLNLSCITDHEGTDKNINDGTFFSENQNDEQKNYSDNIHNTSDNLIDDELIHSDNTVNLTNNPNINKNRNSKFKTDSNQGNYEFFNSEHNSNNKKITILDLLRCFFFKKET</sequence>
<gene>
    <name evidence="2" type="ORF">PFMALIP_04705</name>
</gene>
<feature type="compositionally biased region" description="Basic and acidic residues" evidence="1">
    <location>
        <begin position="11"/>
        <end position="20"/>
    </location>
</feature>
<dbReference type="AlphaFoldDB" id="A0A024WJL5"/>
<evidence type="ECO:0000313" key="2">
    <source>
        <dbReference type="EMBL" id="ETW47357.1"/>
    </source>
</evidence>
<name>A0A024WJL5_PLAFA</name>
<organism evidence="2 3">
    <name type="scientific">Plasmodium falciparum MaliPS096_E11</name>
    <dbReference type="NCBI Taxonomy" id="1036727"/>
    <lineage>
        <taxon>Eukaryota</taxon>
        <taxon>Sar</taxon>
        <taxon>Alveolata</taxon>
        <taxon>Apicomplexa</taxon>
        <taxon>Aconoidasida</taxon>
        <taxon>Haemosporida</taxon>
        <taxon>Plasmodiidae</taxon>
        <taxon>Plasmodium</taxon>
        <taxon>Plasmodium (Laverania)</taxon>
    </lineage>
</organism>
<dbReference type="Proteomes" id="UP000030699">
    <property type="component" value="Unassembled WGS sequence"/>
</dbReference>
<reference evidence="2 3" key="2">
    <citation type="submission" date="2013-02" db="EMBL/GenBank/DDBJ databases">
        <title>The Genome Sequence of Plasmodium falciparum MaliPS096_E11.</title>
        <authorList>
            <consortium name="The Broad Institute Genome Sequencing Platform"/>
            <consortium name="The Broad Institute Genome Sequencing Center for Infectious Disease"/>
            <person name="Neafsey D."/>
            <person name="Cheeseman I."/>
            <person name="Volkman S."/>
            <person name="Adams J."/>
            <person name="Walker B."/>
            <person name="Young S.K."/>
            <person name="Zeng Q."/>
            <person name="Gargeya S."/>
            <person name="Fitzgerald M."/>
            <person name="Haas B."/>
            <person name="Abouelleil A."/>
            <person name="Alvarado L."/>
            <person name="Arachchi H.M."/>
            <person name="Berlin A.M."/>
            <person name="Chapman S.B."/>
            <person name="Dewar J."/>
            <person name="Goldberg J."/>
            <person name="Griggs A."/>
            <person name="Gujja S."/>
            <person name="Hansen M."/>
            <person name="Howarth C."/>
            <person name="Imamovic A."/>
            <person name="Larimer J."/>
            <person name="McCowan C."/>
            <person name="Murphy C."/>
            <person name="Neiman D."/>
            <person name="Pearson M."/>
            <person name="Priest M."/>
            <person name="Roberts A."/>
            <person name="Saif S."/>
            <person name="Shea T."/>
            <person name="Sisk P."/>
            <person name="Sykes S."/>
            <person name="Wortman J."/>
            <person name="Nusbaum C."/>
            <person name="Birren B."/>
        </authorList>
    </citation>
    <scope>NUCLEOTIDE SEQUENCE [LARGE SCALE GENOMIC DNA]</scope>
    <source>
        <strain evidence="2 3">MaliPS096_E11</strain>
    </source>
</reference>
<reference evidence="2 3" key="1">
    <citation type="submission" date="2013-02" db="EMBL/GenBank/DDBJ databases">
        <title>The Genome Annotation of Plasmodium falciparum MaliPS096_E11.</title>
        <authorList>
            <consortium name="The Broad Institute Genome Sequencing Platform"/>
            <consortium name="The Broad Institute Genome Sequencing Center for Infectious Disease"/>
            <person name="Neafsey D."/>
            <person name="Hoffman S."/>
            <person name="Volkman S."/>
            <person name="Rosenthal P."/>
            <person name="Walker B."/>
            <person name="Young S.K."/>
            <person name="Zeng Q."/>
            <person name="Gargeya S."/>
            <person name="Fitzgerald M."/>
            <person name="Haas B."/>
            <person name="Abouelleil A."/>
            <person name="Allen A.W."/>
            <person name="Alvarado L."/>
            <person name="Arachchi H.M."/>
            <person name="Berlin A.M."/>
            <person name="Chapman S.B."/>
            <person name="Gainer-Dewar J."/>
            <person name="Goldberg J."/>
            <person name="Griggs A."/>
            <person name="Gujja S."/>
            <person name="Hansen M."/>
            <person name="Howarth C."/>
            <person name="Imamovic A."/>
            <person name="Ireland A."/>
            <person name="Larimer J."/>
            <person name="McCowan C."/>
            <person name="Murphy C."/>
            <person name="Pearson M."/>
            <person name="Poon T.W."/>
            <person name="Priest M."/>
            <person name="Roberts A."/>
            <person name="Saif S."/>
            <person name="Shea T."/>
            <person name="Sisk P."/>
            <person name="Sykes S."/>
            <person name="Wortman J."/>
            <person name="Nusbaum C."/>
            <person name="Birren B."/>
        </authorList>
    </citation>
    <scope>NUCLEOTIDE SEQUENCE [LARGE SCALE GENOMIC DNA]</scope>
    <source>
        <strain evidence="2 3">MaliPS096_E11</strain>
    </source>
</reference>
<evidence type="ECO:0000313" key="3">
    <source>
        <dbReference type="Proteomes" id="UP000030699"/>
    </source>
</evidence>
<protein>
    <submittedName>
        <fullName evidence="2">Uncharacterized protein</fullName>
    </submittedName>
</protein>
<feature type="region of interest" description="Disordered" evidence="1">
    <location>
        <begin position="1"/>
        <end position="35"/>
    </location>
</feature>
<evidence type="ECO:0000256" key="1">
    <source>
        <dbReference type="SAM" id="MobiDB-lite"/>
    </source>
</evidence>